<evidence type="ECO:0000256" key="4">
    <source>
        <dbReference type="ARBA" id="ARBA00023125"/>
    </source>
</evidence>
<evidence type="ECO:0000259" key="7">
    <source>
        <dbReference type="Pfam" id="PF04542"/>
    </source>
</evidence>
<evidence type="ECO:0000259" key="8">
    <source>
        <dbReference type="Pfam" id="PF08281"/>
    </source>
</evidence>
<sequence length="214" mass="24069">MTAVLGPDRLGCTAPLPSRPTGRPERERDVSTDVAELEDLLSQVADGDRAAFAELYDRTSARVYGLVLRVLRDRGYSEEVTQEVYLQVWRDAGTFRPERGSPLSWLLTLGHRRAVDRVRAETSASDRESRYGRDEFVAETGDLETEVLARDEAQRARDCFDTLTDLQLEAVSLAYYDGLTYREVAEQLTVALPTVKSRIRDGLKRLRGCLGGER</sequence>
<dbReference type="CDD" id="cd06171">
    <property type="entry name" value="Sigma70_r4"/>
    <property type="match status" value="1"/>
</dbReference>
<evidence type="ECO:0000256" key="2">
    <source>
        <dbReference type="ARBA" id="ARBA00023015"/>
    </source>
</evidence>
<dbReference type="NCBIfam" id="NF007228">
    <property type="entry name" value="PRK09646.1"/>
    <property type="match status" value="1"/>
</dbReference>
<dbReference type="PANTHER" id="PTHR43133">
    <property type="entry name" value="RNA POLYMERASE ECF-TYPE SIGMA FACTO"/>
    <property type="match status" value="1"/>
</dbReference>
<feature type="region of interest" description="Disordered" evidence="6">
    <location>
        <begin position="1"/>
        <end position="31"/>
    </location>
</feature>
<keyword evidence="2" id="KW-0805">Transcription regulation</keyword>
<keyword evidence="4" id="KW-0238">DNA-binding</keyword>
<name>A0ABP8Z0L9_9ACTN</name>
<keyword evidence="5" id="KW-0804">Transcription</keyword>
<evidence type="ECO:0000256" key="1">
    <source>
        <dbReference type="ARBA" id="ARBA00010641"/>
    </source>
</evidence>
<comment type="similarity">
    <text evidence="1">Belongs to the sigma-70 factor family. ECF subfamily.</text>
</comment>
<feature type="domain" description="RNA polymerase sigma factor 70 region 4 type 2" evidence="8">
    <location>
        <begin position="155"/>
        <end position="206"/>
    </location>
</feature>
<dbReference type="Gene3D" id="1.10.1740.10">
    <property type="match status" value="1"/>
</dbReference>
<accession>A0ABP8Z0L9</accession>
<dbReference type="InterPro" id="IPR036388">
    <property type="entry name" value="WH-like_DNA-bd_sf"/>
</dbReference>
<evidence type="ECO:0000313" key="10">
    <source>
        <dbReference type="Proteomes" id="UP001500822"/>
    </source>
</evidence>
<dbReference type="Proteomes" id="UP001500822">
    <property type="component" value="Unassembled WGS sequence"/>
</dbReference>
<protein>
    <submittedName>
        <fullName evidence="9">Sigma-70 family RNA polymerase sigma factor SigK</fullName>
    </submittedName>
</protein>
<reference evidence="10" key="1">
    <citation type="journal article" date="2019" name="Int. J. Syst. Evol. Microbiol.">
        <title>The Global Catalogue of Microorganisms (GCM) 10K type strain sequencing project: providing services to taxonomists for standard genome sequencing and annotation.</title>
        <authorList>
            <consortium name="The Broad Institute Genomics Platform"/>
            <consortium name="The Broad Institute Genome Sequencing Center for Infectious Disease"/>
            <person name="Wu L."/>
            <person name="Ma J."/>
        </authorList>
    </citation>
    <scope>NUCLEOTIDE SEQUENCE [LARGE SCALE GENOMIC DNA]</scope>
    <source>
        <strain evidence="10">JCM 18077</strain>
    </source>
</reference>
<dbReference type="InterPro" id="IPR013324">
    <property type="entry name" value="RNA_pol_sigma_r3/r4-like"/>
</dbReference>
<dbReference type="Pfam" id="PF04542">
    <property type="entry name" value="Sigma70_r2"/>
    <property type="match status" value="1"/>
</dbReference>
<dbReference type="InterPro" id="IPR007627">
    <property type="entry name" value="RNA_pol_sigma70_r2"/>
</dbReference>
<evidence type="ECO:0000256" key="3">
    <source>
        <dbReference type="ARBA" id="ARBA00023082"/>
    </source>
</evidence>
<keyword evidence="10" id="KW-1185">Reference proteome</keyword>
<feature type="compositionally biased region" description="Basic and acidic residues" evidence="6">
    <location>
        <begin position="22"/>
        <end position="31"/>
    </location>
</feature>
<dbReference type="SUPFAM" id="SSF88659">
    <property type="entry name" value="Sigma3 and sigma4 domains of RNA polymerase sigma factors"/>
    <property type="match status" value="1"/>
</dbReference>
<proteinExistence type="inferred from homology"/>
<dbReference type="InterPro" id="IPR039425">
    <property type="entry name" value="RNA_pol_sigma-70-like"/>
</dbReference>
<dbReference type="InterPro" id="IPR014284">
    <property type="entry name" value="RNA_pol_sigma-70_dom"/>
</dbReference>
<feature type="domain" description="RNA polymerase sigma-70 region 2" evidence="7">
    <location>
        <begin position="55"/>
        <end position="122"/>
    </location>
</feature>
<evidence type="ECO:0000313" key="9">
    <source>
        <dbReference type="EMBL" id="GAA4742931.1"/>
    </source>
</evidence>
<dbReference type="NCBIfam" id="TIGR02937">
    <property type="entry name" value="sigma70-ECF"/>
    <property type="match status" value="1"/>
</dbReference>
<dbReference type="InterPro" id="IPR013325">
    <property type="entry name" value="RNA_pol_sigma_r2"/>
</dbReference>
<evidence type="ECO:0000256" key="5">
    <source>
        <dbReference type="ARBA" id="ARBA00023163"/>
    </source>
</evidence>
<dbReference type="PANTHER" id="PTHR43133:SF66">
    <property type="entry name" value="ECF RNA POLYMERASE SIGMA FACTOR SIGK"/>
    <property type="match status" value="1"/>
</dbReference>
<dbReference type="SUPFAM" id="SSF88946">
    <property type="entry name" value="Sigma2 domain of RNA polymerase sigma factors"/>
    <property type="match status" value="1"/>
</dbReference>
<organism evidence="9 10">
    <name type="scientific">Gordonia alkaliphila</name>
    <dbReference type="NCBI Taxonomy" id="1053547"/>
    <lineage>
        <taxon>Bacteria</taxon>
        <taxon>Bacillati</taxon>
        <taxon>Actinomycetota</taxon>
        <taxon>Actinomycetes</taxon>
        <taxon>Mycobacteriales</taxon>
        <taxon>Gordoniaceae</taxon>
        <taxon>Gordonia</taxon>
    </lineage>
</organism>
<dbReference type="Pfam" id="PF08281">
    <property type="entry name" value="Sigma70_r4_2"/>
    <property type="match status" value="1"/>
</dbReference>
<dbReference type="EMBL" id="BAABIE010000003">
    <property type="protein sequence ID" value="GAA4742931.1"/>
    <property type="molecule type" value="Genomic_DNA"/>
</dbReference>
<comment type="caution">
    <text evidence="9">The sequence shown here is derived from an EMBL/GenBank/DDBJ whole genome shotgun (WGS) entry which is preliminary data.</text>
</comment>
<dbReference type="InterPro" id="IPR013249">
    <property type="entry name" value="RNA_pol_sigma70_r4_t2"/>
</dbReference>
<dbReference type="Gene3D" id="1.10.10.10">
    <property type="entry name" value="Winged helix-like DNA-binding domain superfamily/Winged helix DNA-binding domain"/>
    <property type="match status" value="1"/>
</dbReference>
<keyword evidence="3" id="KW-0731">Sigma factor</keyword>
<gene>
    <name evidence="9" type="primary">sigK</name>
    <name evidence="9" type="ORF">GCM10023217_09380</name>
</gene>
<evidence type="ECO:0000256" key="6">
    <source>
        <dbReference type="SAM" id="MobiDB-lite"/>
    </source>
</evidence>